<evidence type="ECO:0000313" key="2">
    <source>
        <dbReference type="Proteomes" id="UP000886602"/>
    </source>
</evidence>
<dbReference type="Proteomes" id="UP000886602">
    <property type="component" value="Unassembled WGS sequence"/>
</dbReference>
<organism evidence="1 2">
    <name type="scientific">Candidatus Propionivibrio dominans</name>
    <dbReference type="NCBI Taxonomy" id="2954373"/>
    <lineage>
        <taxon>Bacteria</taxon>
        <taxon>Pseudomonadati</taxon>
        <taxon>Pseudomonadota</taxon>
        <taxon>Betaproteobacteria</taxon>
        <taxon>Rhodocyclales</taxon>
        <taxon>Rhodocyclaceae</taxon>
        <taxon>Propionivibrio</taxon>
    </lineage>
</organism>
<protein>
    <submittedName>
        <fullName evidence="1">Uncharacterized protein</fullName>
    </submittedName>
</protein>
<reference evidence="1" key="1">
    <citation type="submission" date="2020-10" db="EMBL/GenBank/DDBJ databases">
        <title>Connecting structure to function with the recovery of over 1000 high-quality activated sludge metagenome-assembled genomes encoding full-length rRNA genes using long-read sequencing.</title>
        <authorList>
            <person name="Singleton C.M."/>
            <person name="Petriglieri F."/>
            <person name="Kristensen J.M."/>
            <person name="Kirkegaard R.H."/>
            <person name="Michaelsen T.Y."/>
            <person name="Andersen M.H."/>
            <person name="Karst S.M."/>
            <person name="Dueholm M.S."/>
            <person name="Nielsen P.H."/>
            <person name="Albertsen M."/>
        </authorList>
    </citation>
    <scope>NUCLEOTIDE SEQUENCE</scope>
    <source>
        <strain evidence="1">EsbW_18-Q3-R4-48_MAXAC.044</strain>
    </source>
</reference>
<evidence type="ECO:0000313" key="1">
    <source>
        <dbReference type="EMBL" id="MBK7425116.1"/>
    </source>
</evidence>
<comment type="caution">
    <text evidence="1">The sequence shown here is derived from an EMBL/GenBank/DDBJ whole genome shotgun (WGS) entry which is preliminary data.</text>
</comment>
<sequence>MNALELQRTAYTVECFLNALCLDYGPARTVIEEWLVRWPARYTGRATA</sequence>
<name>A0A9D7I974_9RHOO</name>
<proteinExistence type="predicted"/>
<dbReference type="EMBL" id="JADJNC010000060">
    <property type="protein sequence ID" value="MBK7425116.1"/>
    <property type="molecule type" value="Genomic_DNA"/>
</dbReference>
<accession>A0A9D7I974</accession>
<dbReference type="AlphaFoldDB" id="A0A9D7I974"/>
<gene>
    <name evidence="1" type="ORF">IPJ48_19685</name>
</gene>